<dbReference type="Proteomes" id="UP001324427">
    <property type="component" value="Unassembled WGS sequence"/>
</dbReference>
<proteinExistence type="predicted"/>
<evidence type="ECO:0000313" key="2">
    <source>
        <dbReference type="Proteomes" id="UP001324427"/>
    </source>
</evidence>
<sequence>MVLFPSSTSSDGTYEIVYGSRPRQVDVKDIGRREEPPWQYAMLVRKSASGEITPLIRGQAWSTDAPWSMVLQGLLDITATAIHRKIGSNPVPPLGSSEDLPAYAPRAAGVQEGVLGG</sequence>
<reference evidence="1 2" key="1">
    <citation type="submission" date="2021-11" db="EMBL/GenBank/DDBJ databases">
        <title>Black yeast isolated from Biological Soil Crust.</title>
        <authorList>
            <person name="Kurbessoian T."/>
        </authorList>
    </citation>
    <scope>NUCLEOTIDE SEQUENCE [LARGE SCALE GENOMIC DNA]</scope>
    <source>
        <strain evidence="1 2">CCFEE 5522</strain>
    </source>
</reference>
<dbReference type="EMBL" id="JAVFHQ010000007">
    <property type="protein sequence ID" value="KAK4548661.1"/>
    <property type="molecule type" value="Genomic_DNA"/>
</dbReference>
<name>A0AAV9JSV2_9PEZI</name>
<accession>A0AAV9JSV2</accession>
<evidence type="ECO:0008006" key="3">
    <source>
        <dbReference type="Google" id="ProtNLM"/>
    </source>
</evidence>
<organism evidence="1 2">
    <name type="scientific">Oleoguttula mirabilis</name>
    <dbReference type="NCBI Taxonomy" id="1507867"/>
    <lineage>
        <taxon>Eukaryota</taxon>
        <taxon>Fungi</taxon>
        <taxon>Dikarya</taxon>
        <taxon>Ascomycota</taxon>
        <taxon>Pezizomycotina</taxon>
        <taxon>Dothideomycetes</taxon>
        <taxon>Dothideomycetidae</taxon>
        <taxon>Mycosphaerellales</taxon>
        <taxon>Teratosphaeriaceae</taxon>
        <taxon>Oleoguttula</taxon>
    </lineage>
</organism>
<evidence type="ECO:0000313" key="1">
    <source>
        <dbReference type="EMBL" id="KAK4548661.1"/>
    </source>
</evidence>
<keyword evidence="2" id="KW-1185">Reference proteome</keyword>
<comment type="caution">
    <text evidence="1">The sequence shown here is derived from an EMBL/GenBank/DDBJ whole genome shotgun (WGS) entry which is preliminary data.</text>
</comment>
<gene>
    <name evidence="1" type="ORF">LTR36_009572</name>
</gene>
<dbReference type="AlphaFoldDB" id="A0AAV9JSV2"/>
<protein>
    <recommendedName>
        <fullName evidence="3">Vitellogenin</fullName>
    </recommendedName>
</protein>